<keyword evidence="2" id="KW-0378">Hydrolase</keyword>
<gene>
    <name evidence="5" type="ORF">DL764_005942</name>
</gene>
<comment type="caution">
    <text evidence="5">The sequence shown here is derived from an EMBL/GenBank/DDBJ whole genome shotgun (WGS) entry which is preliminary data.</text>
</comment>
<evidence type="ECO:0000256" key="2">
    <source>
        <dbReference type="ARBA" id="ARBA00022801"/>
    </source>
</evidence>
<dbReference type="InterPro" id="IPR047021">
    <property type="entry name" value="REXO1/3/4-like"/>
</dbReference>
<dbReference type="GO" id="GO:0004527">
    <property type="term" value="F:exonuclease activity"/>
    <property type="evidence" value="ECO:0007669"/>
    <property type="project" value="UniProtKB-KW"/>
</dbReference>
<accession>A0A4Q4TAA6</accession>
<feature type="domain" description="Exonuclease" evidence="4">
    <location>
        <begin position="25"/>
        <end position="206"/>
    </location>
</feature>
<dbReference type="PANTHER" id="PTHR12801">
    <property type="entry name" value="RNA EXONUCLEASE REXO1 / RECO3 FAMILY MEMBER-RELATED"/>
    <property type="match status" value="1"/>
</dbReference>
<dbReference type="CDD" id="cd06137">
    <property type="entry name" value="DEDDh_RNase"/>
    <property type="match status" value="1"/>
</dbReference>
<dbReference type="GO" id="GO:0005634">
    <property type="term" value="C:nucleus"/>
    <property type="evidence" value="ECO:0007669"/>
    <property type="project" value="TreeGrafter"/>
</dbReference>
<proteinExistence type="predicted"/>
<dbReference type="Proteomes" id="UP000293360">
    <property type="component" value="Unassembled WGS sequence"/>
</dbReference>
<evidence type="ECO:0000256" key="3">
    <source>
        <dbReference type="ARBA" id="ARBA00022839"/>
    </source>
</evidence>
<evidence type="ECO:0000259" key="4">
    <source>
        <dbReference type="SMART" id="SM00479"/>
    </source>
</evidence>
<evidence type="ECO:0000313" key="6">
    <source>
        <dbReference type="Proteomes" id="UP000293360"/>
    </source>
</evidence>
<dbReference type="STRING" id="155417.A0A4Q4TAA6"/>
<dbReference type="GO" id="GO:0000027">
    <property type="term" value="P:ribosomal large subunit assembly"/>
    <property type="evidence" value="ECO:0007669"/>
    <property type="project" value="TreeGrafter"/>
</dbReference>
<dbReference type="OrthoDB" id="16516at2759"/>
<keyword evidence="3" id="KW-0269">Exonuclease</keyword>
<reference evidence="5 6" key="1">
    <citation type="submission" date="2018-06" db="EMBL/GenBank/DDBJ databases">
        <title>Complete Genomes of Monosporascus.</title>
        <authorList>
            <person name="Robinson A.J."/>
            <person name="Natvig D.O."/>
        </authorList>
    </citation>
    <scope>NUCLEOTIDE SEQUENCE [LARGE SCALE GENOMIC DNA]</scope>
    <source>
        <strain evidence="5 6">CBS 110550</strain>
    </source>
</reference>
<dbReference type="GO" id="GO:0003676">
    <property type="term" value="F:nucleic acid binding"/>
    <property type="evidence" value="ECO:0007669"/>
    <property type="project" value="InterPro"/>
</dbReference>
<dbReference type="SUPFAM" id="SSF53098">
    <property type="entry name" value="Ribonuclease H-like"/>
    <property type="match status" value="1"/>
</dbReference>
<organism evidence="5 6">
    <name type="scientific">Monosporascus ibericus</name>
    <dbReference type="NCBI Taxonomy" id="155417"/>
    <lineage>
        <taxon>Eukaryota</taxon>
        <taxon>Fungi</taxon>
        <taxon>Dikarya</taxon>
        <taxon>Ascomycota</taxon>
        <taxon>Pezizomycotina</taxon>
        <taxon>Sordariomycetes</taxon>
        <taxon>Xylariomycetidae</taxon>
        <taxon>Xylariales</taxon>
        <taxon>Xylariales incertae sedis</taxon>
        <taxon>Monosporascus</taxon>
    </lineage>
</organism>
<evidence type="ECO:0000256" key="1">
    <source>
        <dbReference type="ARBA" id="ARBA00022722"/>
    </source>
</evidence>
<keyword evidence="6" id="KW-1185">Reference proteome</keyword>
<dbReference type="EMBL" id="QJNU01000328">
    <property type="protein sequence ID" value="RYP02147.1"/>
    <property type="molecule type" value="Genomic_DNA"/>
</dbReference>
<protein>
    <recommendedName>
        <fullName evidence="4">Exonuclease domain-containing protein</fullName>
    </recommendedName>
</protein>
<dbReference type="InterPro" id="IPR036397">
    <property type="entry name" value="RNaseH_sf"/>
</dbReference>
<dbReference type="AlphaFoldDB" id="A0A4Q4TAA6"/>
<dbReference type="InterPro" id="IPR013520">
    <property type="entry name" value="Ribonucl_H"/>
</dbReference>
<dbReference type="GO" id="GO:0006364">
    <property type="term" value="P:rRNA processing"/>
    <property type="evidence" value="ECO:0007669"/>
    <property type="project" value="TreeGrafter"/>
</dbReference>
<keyword evidence="1" id="KW-0540">Nuclease</keyword>
<name>A0A4Q4TAA6_9PEZI</name>
<dbReference type="SMART" id="SM00479">
    <property type="entry name" value="EXOIII"/>
    <property type="match status" value="1"/>
</dbReference>
<dbReference type="PANTHER" id="PTHR12801:SF114">
    <property type="entry name" value="EXONUCLEASE, PUTATIVE (AFU_ORTHOLOGUE AFUA_7G00870)-RELATED"/>
    <property type="match status" value="1"/>
</dbReference>
<dbReference type="InterPro" id="IPR012337">
    <property type="entry name" value="RNaseH-like_sf"/>
</dbReference>
<evidence type="ECO:0000313" key="5">
    <source>
        <dbReference type="EMBL" id="RYP02147.1"/>
    </source>
</evidence>
<dbReference type="Gene3D" id="3.30.420.10">
    <property type="entry name" value="Ribonuclease H-like superfamily/Ribonuclease H"/>
    <property type="match status" value="1"/>
</dbReference>
<dbReference type="Pfam" id="PF00929">
    <property type="entry name" value="RNase_T"/>
    <property type="match status" value="1"/>
</dbReference>
<sequence>MRNENALESVILAAPERDESLLKRQAVVLDCEMVGLGRKQTAVAKICAIDFLTGEELVKSLVKPRQPVKDWRVQITGLSPSHMLKAAAKGRLLAGTSAARAELLRHIDKGTVLVGHSLKHDLAALQIAHAKIVDTAIVTSEAVFGEPAKKFPRLWGLQALCKELLRLKIRRGSEAKQGARAHAHDTLEDVLAAREMVLQCLRHPSELDAWALKAREDMRCGPNRSSGF</sequence>